<keyword evidence="5" id="KW-1185">Reference proteome</keyword>
<dbReference type="AlphaFoldDB" id="A0A822XKD9"/>
<dbReference type="EMBL" id="DUZY01000001">
    <property type="protein sequence ID" value="DAD18028.1"/>
    <property type="molecule type" value="Genomic_DNA"/>
</dbReference>
<name>A0A822XKD9_NELNU</name>
<comment type="caution">
    <text evidence="4">The sequence shown here is derived from an EMBL/GenBank/DDBJ whole genome shotgun (WGS) entry which is preliminary data.</text>
</comment>
<dbReference type="SUPFAM" id="SSF53098">
    <property type="entry name" value="Ribonuclease H-like"/>
    <property type="match status" value="1"/>
</dbReference>
<dbReference type="InterPro" id="IPR012337">
    <property type="entry name" value="RNaseH-like_sf"/>
</dbReference>
<dbReference type="Gene3D" id="3.30.420.10">
    <property type="entry name" value="Ribonuclease H-like superfamily/Ribonuclease H"/>
    <property type="match status" value="1"/>
</dbReference>
<sequence>MQAIKTRSDELALLGKPLDDEDLVDRVLEELGDEYKSITDAVNPRETPISFAELHEKLLNKEASLQSQQSASFSLSVTTNPMAQRNRHNWCPNSSYSGSPQHSTTTDQRQPKPYLGRYKACGVQGHTAKHCPMFRLVSHQPSPAPHPQGHQGPHPSTPWQPRANHAALGTDPTPTWLLDSGASHHVTFNLSNLSLHSPYQGTDDVMIGDGSGLQITHTGSTTIPTSSRTFTLHNVLCVPSMKNNLVSIYQFCINNHVSIEFSPSTFHVKDLNMGLILLTGQPKDGIYEWLASSSSSSPLLAFSSVKTTSSEWHSRLGHPSFDIMKNIVSKFSLPLSNSFSSPSNCNACSCNKSHKFPFHSSTLTSSHPLEIIFSDVWTSPIYSIDGFKYYVIFVDHYTRYTWYYLLKQKSDVYDVFIRFKALVENQFKHRLSPSTPITVVNIKLLKTFSPPTASHISSRHHIHRNTMVSLNVVIVTLLKPVYLSSLMHPCLCLTGPMPLPLLFISSIICPHPL</sequence>
<dbReference type="InterPro" id="IPR054722">
    <property type="entry name" value="PolX-like_BBD"/>
</dbReference>
<dbReference type="Pfam" id="PF13976">
    <property type="entry name" value="gag_pre-integrs"/>
    <property type="match status" value="1"/>
</dbReference>
<dbReference type="PANTHER" id="PTHR47481">
    <property type="match status" value="1"/>
</dbReference>
<proteinExistence type="predicted"/>
<evidence type="ECO:0000313" key="4">
    <source>
        <dbReference type="EMBL" id="DAD18028.1"/>
    </source>
</evidence>
<protein>
    <recommendedName>
        <fullName evidence="6">Retrovirus-related Pol polyprotein from transposon TNT 1-94</fullName>
    </recommendedName>
</protein>
<feature type="region of interest" description="Disordered" evidence="1">
    <location>
        <begin position="137"/>
        <end position="172"/>
    </location>
</feature>
<evidence type="ECO:0000259" key="3">
    <source>
        <dbReference type="Pfam" id="PF22936"/>
    </source>
</evidence>
<dbReference type="Pfam" id="PF22936">
    <property type="entry name" value="Pol_BBD"/>
    <property type="match status" value="1"/>
</dbReference>
<dbReference type="PANTHER" id="PTHR47481:SF22">
    <property type="entry name" value="RETROTRANSPOSON GAG DOMAIN-CONTAINING PROTEIN"/>
    <property type="match status" value="1"/>
</dbReference>
<evidence type="ECO:0008006" key="6">
    <source>
        <dbReference type="Google" id="ProtNLM"/>
    </source>
</evidence>
<feature type="domain" description="Retrovirus-related Pol polyprotein from transposon TNT 1-94-like beta-barrel" evidence="3">
    <location>
        <begin position="176"/>
        <end position="251"/>
    </location>
</feature>
<dbReference type="Proteomes" id="UP000607653">
    <property type="component" value="Unassembled WGS sequence"/>
</dbReference>
<evidence type="ECO:0000313" key="5">
    <source>
        <dbReference type="Proteomes" id="UP000607653"/>
    </source>
</evidence>
<feature type="domain" description="GAG-pre-integrase" evidence="2">
    <location>
        <begin position="291"/>
        <end position="353"/>
    </location>
</feature>
<evidence type="ECO:0000259" key="2">
    <source>
        <dbReference type="Pfam" id="PF13976"/>
    </source>
</evidence>
<dbReference type="InterPro" id="IPR025724">
    <property type="entry name" value="GAG-pre-integrase_dom"/>
</dbReference>
<evidence type="ECO:0000256" key="1">
    <source>
        <dbReference type="SAM" id="MobiDB-lite"/>
    </source>
</evidence>
<organism evidence="4 5">
    <name type="scientific">Nelumbo nucifera</name>
    <name type="common">Sacred lotus</name>
    <dbReference type="NCBI Taxonomy" id="4432"/>
    <lineage>
        <taxon>Eukaryota</taxon>
        <taxon>Viridiplantae</taxon>
        <taxon>Streptophyta</taxon>
        <taxon>Embryophyta</taxon>
        <taxon>Tracheophyta</taxon>
        <taxon>Spermatophyta</taxon>
        <taxon>Magnoliopsida</taxon>
        <taxon>Proteales</taxon>
        <taxon>Nelumbonaceae</taxon>
        <taxon>Nelumbo</taxon>
    </lineage>
</organism>
<reference evidence="4 5" key="1">
    <citation type="journal article" date="2020" name="Mol. Biol. Evol.">
        <title>Distinct Expression and Methylation Patterns for Genes with Different Fates following a Single Whole-Genome Duplication in Flowering Plants.</title>
        <authorList>
            <person name="Shi T."/>
            <person name="Rahmani R.S."/>
            <person name="Gugger P.F."/>
            <person name="Wang M."/>
            <person name="Li H."/>
            <person name="Zhang Y."/>
            <person name="Li Z."/>
            <person name="Wang Q."/>
            <person name="Van de Peer Y."/>
            <person name="Marchal K."/>
            <person name="Chen J."/>
        </authorList>
    </citation>
    <scope>NUCLEOTIDE SEQUENCE [LARGE SCALE GENOMIC DNA]</scope>
    <source>
        <tissue evidence="4">Leaf</tissue>
    </source>
</reference>
<accession>A0A822XKD9</accession>
<feature type="compositionally biased region" description="Polar residues" evidence="1">
    <location>
        <begin position="91"/>
        <end position="108"/>
    </location>
</feature>
<dbReference type="InterPro" id="IPR036397">
    <property type="entry name" value="RNaseH_sf"/>
</dbReference>
<dbReference type="GO" id="GO:0003676">
    <property type="term" value="F:nucleic acid binding"/>
    <property type="evidence" value="ECO:0007669"/>
    <property type="project" value="InterPro"/>
</dbReference>
<gene>
    <name evidence="4" type="ORF">HUJ06_019491</name>
</gene>
<feature type="region of interest" description="Disordered" evidence="1">
    <location>
        <begin position="84"/>
        <end position="113"/>
    </location>
</feature>